<protein>
    <submittedName>
        <fullName evidence="1">Uncharacterized protein</fullName>
    </submittedName>
</protein>
<gene>
    <name evidence="1" type="ORF">R3Q16_34725</name>
</gene>
<dbReference type="RefSeq" id="WP_317546404.1">
    <property type="nucleotide sequence ID" value="NZ_JAWLKB010000075.1"/>
</dbReference>
<organism evidence="1 2">
    <name type="scientific">Rhodococcus globerulus</name>
    <dbReference type="NCBI Taxonomy" id="33008"/>
    <lineage>
        <taxon>Bacteria</taxon>
        <taxon>Bacillati</taxon>
        <taxon>Actinomycetota</taxon>
        <taxon>Actinomycetes</taxon>
        <taxon>Mycobacteriales</taxon>
        <taxon>Nocardiaceae</taxon>
        <taxon>Rhodococcus</taxon>
    </lineage>
</organism>
<sequence length="89" mass="10124">MNPPDSPNYAQARVLLVALYSEIDGVLSEADAVNDAAAAAWRAGHHLTYRERVTHRETLREKLYELHRMVDNINARFPGIDPSERVPRE</sequence>
<comment type="caution">
    <text evidence="1">The sequence shown here is derived from an EMBL/GenBank/DDBJ whole genome shotgun (WGS) entry which is preliminary data.</text>
</comment>
<dbReference type="EMBL" id="JAWLKB010000075">
    <property type="protein sequence ID" value="MDV6271743.1"/>
    <property type="molecule type" value="Genomic_DNA"/>
</dbReference>
<evidence type="ECO:0000313" key="1">
    <source>
        <dbReference type="EMBL" id="MDV6271743.1"/>
    </source>
</evidence>
<reference evidence="1 2" key="1">
    <citation type="submission" date="2023-10" db="EMBL/GenBank/DDBJ databases">
        <title>Development of a sustainable strategy for remediation of hydrocarbon-contaminated territories based on the waste exchange concept.</title>
        <authorList>
            <person name="Krivoruchko A."/>
        </authorList>
    </citation>
    <scope>NUCLEOTIDE SEQUENCE [LARGE SCALE GENOMIC DNA]</scope>
    <source>
        <strain evidence="1 2">IEGM 1203</strain>
    </source>
</reference>
<keyword evidence="2" id="KW-1185">Reference proteome</keyword>
<accession>A0ABU4C5V2</accession>
<name>A0ABU4C5V2_RHOGO</name>
<proteinExistence type="predicted"/>
<dbReference type="Proteomes" id="UP001185927">
    <property type="component" value="Unassembled WGS sequence"/>
</dbReference>
<evidence type="ECO:0000313" key="2">
    <source>
        <dbReference type="Proteomes" id="UP001185927"/>
    </source>
</evidence>